<dbReference type="NCBIfam" id="TIGR02595">
    <property type="entry name" value="PEP_CTERM"/>
    <property type="match status" value="1"/>
</dbReference>
<keyword evidence="5" id="KW-1185">Reference proteome</keyword>
<keyword evidence="1" id="KW-0812">Transmembrane</keyword>
<feature type="signal peptide" evidence="2">
    <location>
        <begin position="1"/>
        <end position="20"/>
    </location>
</feature>
<gene>
    <name evidence="4" type="ORF">Cflav_PD4672</name>
</gene>
<dbReference type="AlphaFoldDB" id="B9XEB8"/>
<dbReference type="OrthoDB" id="199792at2"/>
<keyword evidence="1" id="KW-1133">Transmembrane helix</keyword>
<dbReference type="Pfam" id="PF07589">
    <property type="entry name" value="PEP-CTERM"/>
    <property type="match status" value="1"/>
</dbReference>
<protein>
    <recommendedName>
        <fullName evidence="3">Ice-binding protein C-terminal domain-containing protein</fullName>
    </recommendedName>
</protein>
<evidence type="ECO:0000313" key="4">
    <source>
        <dbReference type="EMBL" id="EEF61632.1"/>
    </source>
</evidence>
<feature type="domain" description="Ice-binding protein C-terminal" evidence="3">
    <location>
        <begin position="236"/>
        <end position="260"/>
    </location>
</feature>
<accession>B9XEB8</accession>
<keyword evidence="1" id="KW-0472">Membrane</keyword>
<evidence type="ECO:0000259" key="3">
    <source>
        <dbReference type="Pfam" id="PF07589"/>
    </source>
</evidence>
<sequence length="262" mass="26927" precursor="true">MKKLLVLLSASGVAALSAQAQVSLTGSPYTQNFDTLANSGTANTWTDNTTIAGWYAGTSGTFSGTYRADIGSSTTGAIYSYGSSAATDRALGSVASGTTGTLAYGVRLQNNTGGMIGNLNLSYTGEQWRNGGNATAQTLSLTYRISSGPITSSDAAGTQSWTSYASLNFTSPTTGATAAALDGNNAANHTFISATLTGITLNAGDEIFFRWVDLNDAGNDHGLAVDDFTLSYDPVAVPEPSTFALLGVGAMAGMFVLVRRKK</sequence>
<proteinExistence type="predicted"/>
<evidence type="ECO:0000256" key="2">
    <source>
        <dbReference type="SAM" id="SignalP"/>
    </source>
</evidence>
<comment type="caution">
    <text evidence="4">The sequence shown here is derived from an EMBL/GenBank/DDBJ whole genome shotgun (WGS) entry which is preliminary data.</text>
</comment>
<dbReference type="InterPro" id="IPR013424">
    <property type="entry name" value="Ice-binding_C"/>
</dbReference>
<dbReference type="Proteomes" id="UP000003688">
    <property type="component" value="Unassembled WGS sequence"/>
</dbReference>
<organism evidence="4 5">
    <name type="scientific">Pedosphaera parvula (strain Ellin514)</name>
    <dbReference type="NCBI Taxonomy" id="320771"/>
    <lineage>
        <taxon>Bacteria</taxon>
        <taxon>Pseudomonadati</taxon>
        <taxon>Verrucomicrobiota</taxon>
        <taxon>Pedosphaerae</taxon>
        <taxon>Pedosphaerales</taxon>
        <taxon>Pedosphaeraceae</taxon>
        <taxon>Pedosphaera</taxon>
    </lineage>
</organism>
<feature type="chain" id="PRO_5002892951" description="Ice-binding protein C-terminal domain-containing protein" evidence="2">
    <location>
        <begin position="21"/>
        <end position="262"/>
    </location>
</feature>
<evidence type="ECO:0000256" key="1">
    <source>
        <dbReference type="SAM" id="Phobius"/>
    </source>
</evidence>
<feature type="transmembrane region" description="Helical" evidence="1">
    <location>
        <begin position="241"/>
        <end position="258"/>
    </location>
</feature>
<keyword evidence="2" id="KW-0732">Signal</keyword>
<dbReference type="RefSeq" id="WP_007414166.1">
    <property type="nucleotide sequence ID" value="NZ_ABOX02000008.1"/>
</dbReference>
<dbReference type="STRING" id="320771.Cflav_PD4672"/>
<evidence type="ECO:0000313" key="5">
    <source>
        <dbReference type="Proteomes" id="UP000003688"/>
    </source>
</evidence>
<dbReference type="EMBL" id="ABOX02000008">
    <property type="protein sequence ID" value="EEF61632.1"/>
    <property type="molecule type" value="Genomic_DNA"/>
</dbReference>
<reference evidence="4 5" key="1">
    <citation type="journal article" date="2011" name="J. Bacteriol.">
        <title>Genome sequence of 'Pedosphaera parvula' Ellin514, an aerobic Verrucomicrobial isolate from pasture soil.</title>
        <authorList>
            <person name="Kant R."/>
            <person name="van Passel M.W."/>
            <person name="Sangwan P."/>
            <person name="Palva A."/>
            <person name="Lucas S."/>
            <person name="Copeland A."/>
            <person name="Lapidus A."/>
            <person name="Glavina Del Rio T."/>
            <person name="Dalin E."/>
            <person name="Tice H."/>
            <person name="Bruce D."/>
            <person name="Goodwin L."/>
            <person name="Pitluck S."/>
            <person name="Chertkov O."/>
            <person name="Larimer F.W."/>
            <person name="Land M.L."/>
            <person name="Hauser L."/>
            <person name="Brettin T.S."/>
            <person name="Detter J.C."/>
            <person name="Han S."/>
            <person name="de Vos W.M."/>
            <person name="Janssen P.H."/>
            <person name="Smidt H."/>
        </authorList>
    </citation>
    <scope>NUCLEOTIDE SEQUENCE [LARGE SCALE GENOMIC DNA]</scope>
    <source>
        <strain evidence="4 5">Ellin514</strain>
    </source>
</reference>
<name>B9XEB8_PEDPL</name>